<dbReference type="PRINTS" id="PR00039">
    <property type="entry name" value="HTHLYSR"/>
</dbReference>
<dbReference type="Proteomes" id="UP000321249">
    <property type="component" value="Unassembled WGS sequence"/>
</dbReference>
<dbReference type="Gene3D" id="1.10.10.10">
    <property type="entry name" value="Winged helix-like DNA-binding domain superfamily/Winged helix DNA-binding domain"/>
    <property type="match status" value="1"/>
</dbReference>
<reference evidence="7 8" key="1">
    <citation type="journal article" date="2015" name="J. Microbiol.">
        <title>Sphingosinicella ginsenosidimutans sp. nov., with ginsenoside converting activity.</title>
        <authorList>
            <person name="Kim J.K."/>
            <person name="Kang M.S."/>
            <person name="Park S.C."/>
            <person name="Kim K.M."/>
            <person name="Choi K."/>
            <person name="Yoon M.H."/>
            <person name="Im W.T."/>
        </authorList>
    </citation>
    <scope>NUCLEOTIDE SEQUENCE [LARGE SCALE GENOMIC DNA]</scope>
    <source>
        <strain evidence="7 8">BS-11</strain>
    </source>
</reference>
<proteinExistence type="inferred from homology"/>
<comment type="caution">
    <text evidence="7">The sequence shown here is derived from an EMBL/GenBank/DDBJ whole genome shotgun (WGS) entry which is preliminary data.</text>
</comment>
<dbReference type="Pfam" id="PF00126">
    <property type="entry name" value="HTH_1"/>
    <property type="match status" value="1"/>
</dbReference>
<organism evidence="7 8">
    <name type="scientific">Allosphingosinicella ginsenosidimutans</name>
    <dbReference type="NCBI Taxonomy" id="1176539"/>
    <lineage>
        <taxon>Bacteria</taxon>
        <taxon>Pseudomonadati</taxon>
        <taxon>Pseudomonadota</taxon>
        <taxon>Alphaproteobacteria</taxon>
        <taxon>Sphingomonadales</taxon>
        <taxon>Sphingomonadaceae</taxon>
        <taxon>Allosphingosinicella</taxon>
    </lineage>
</organism>
<dbReference type="GO" id="GO:2000142">
    <property type="term" value="P:regulation of DNA-templated transcription initiation"/>
    <property type="evidence" value="ECO:0007669"/>
    <property type="project" value="TreeGrafter"/>
</dbReference>
<sequence>MAAGHGINAGRDGEALMRIRDLECYIRVCEVGSINRAASDLNIAQPALGLILKRMEHEFGAQLFVRHARGVTTTGQGDEVCRWAREVIEGHRRMRERLAHHWPRELRIGLPPSAASLLAVNLPAASQRWMPGTEVHLLEESSHVLVEYVASNALDLALTFQTPGGEGLESQPVLDQALYLVGGPDAFGPHETIRFAKALDRDLVMSAMPASVRFVVEREAEKIGLRPRIVHELKSLSLLKEFVSHGMGAAILPLGSIAEDLRARKISAARIIDPEIRRTLSIVRRRAAASDDAVEVAEAPLLRCIRSTLPKALPEGLMAPRAGDAIH</sequence>
<name>A0A5C6TP74_9SPHN</name>
<comment type="similarity">
    <text evidence="1">Belongs to the LysR transcriptional regulatory family.</text>
</comment>
<dbReference type="InterPro" id="IPR000847">
    <property type="entry name" value="LysR_HTH_N"/>
</dbReference>
<accession>A0A5C6TP74</accession>
<evidence type="ECO:0000313" key="7">
    <source>
        <dbReference type="EMBL" id="TXC62387.1"/>
    </source>
</evidence>
<evidence type="ECO:0000256" key="1">
    <source>
        <dbReference type="ARBA" id="ARBA00009437"/>
    </source>
</evidence>
<evidence type="ECO:0000256" key="3">
    <source>
        <dbReference type="ARBA" id="ARBA00023125"/>
    </source>
</evidence>
<dbReference type="AlphaFoldDB" id="A0A5C6TP74"/>
<keyword evidence="4" id="KW-0010">Activator</keyword>
<dbReference type="SUPFAM" id="SSF46785">
    <property type="entry name" value="Winged helix' DNA-binding domain"/>
    <property type="match status" value="1"/>
</dbReference>
<dbReference type="GO" id="GO:0003700">
    <property type="term" value="F:DNA-binding transcription factor activity"/>
    <property type="evidence" value="ECO:0007669"/>
    <property type="project" value="InterPro"/>
</dbReference>
<evidence type="ECO:0000313" key="8">
    <source>
        <dbReference type="Proteomes" id="UP000321249"/>
    </source>
</evidence>
<protein>
    <submittedName>
        <fullName evidence="7">LysR family transcriptional regulator</fullName>
    </submittedName>
</protein>
<evidence type="ECO:0000256" key="5">
    <source>
        <dbReference type="ARBA" id="ARBA00023163"/>
    </source>
</evidence>
<dbReference type="GO" id="GO:0003677">
    <property type="term" value="F:DNA binding"/>
    <property type="evidence" value="ECO:0007669"/>
    <property type="project" value="UniProtKB-KW"/>
</dbReference>
<gene>
    <name evidence="7" type="ORF">FRZ32_01180</name>
</gene>
<dbReference type="PANTHER" id="PTHR30293:SF0">
    <property type="entry name" value="NITROGEN ASSIMILATION REGULATORY PROTEIN NAC"/>
    <property type="match status" value="1"/>
</dbReference>
<evidence type="ECO:0000256" key="4">
    <source>
        <dbReference type="ARBA" id="ARBA00023159"/>
    </source>
</evidence>
<keyword evidence="5" id="KW-0804">Transcription</keyword>
<dbReference type="Gene3D" id="3.40.190.290">
    <property type="match status" value="1"/>
</dbReference>
<dbReference type="PANTHER" id="PTHR30293">
    <property type="entry name" value="TRANSCRIPTIONAL REGULATORY PROTEIN NAC-RELATED"/>
    <property type="match status" value="1"/>
</dbReference>
<dbReference type="SUPFAM" id="SSF53850">
    <property type="entry name" value="Periplasmic binding protein-like II"/>
    <property type="match status" value="1"/>
</dbReference>
<evidence type="ECO:0000256" key="2">
    <source>
        <dbReference type="ARBA" id="ARBA00023015"/>
    </source>
</evidence>
<feature type="domain" description="HTH lysR-type" evidence="6">
    <location>
        <begin position="17"/>
        <end position="74"/>
    </location>
</feature>
<evidence type="ECO:0000259" key="6">
    <source>
        <dbReference type="PROSITE" id="PS50931"/>
    </source>
</evidence>
<dbReference type="EMBL" id="VOQQ01000001">
    <property type="protein sequence ID" value="TXC62387.1"/>
    <property type="molecule type" value="Genomic_DNA"/>
</dbReference>
<dbReference type="InterPro" id="IPR036388">
    <property type="entry name" value="WH-like_DNA-bd_sf"/>
</dbReference>
<dbReference type="Pfam" id="PF03466">
    <property type="entry name" value="LysR_substrate"/>
    <property type="match status" value="1"/>
</dbReference>
<dbReference type="InterPro" id="IPR036390">
    <property type="entry name" value="WH_DNA-bd_sf"/>
</dbReference>
<dbReference type="InterPro" id="IPR005119">
    <property type="entry name" value="LysR_subst-bd"/>
</dbReference>
<keyword evidence="2" id="KW-0805">Transcription regulation</keyword>
<dbReference type="PROSITE" id="PS50931">
    <property type="entry name" value="HTH_LYSR"/>
    <property type="match status" value="1"/>
</dbReference>
<keyword evidence="8" id="KW-1185">Reference proteome</keyword>
<keyword evidence="3" id="KW-0238">DNA-binding</keyword>